<dbReference type="EMBL" id="MT142372">
    <property type="protein sequence ID" value="QJA79219.1"/>
    <property type="molecule type" value="Genomic_DNA"/>
</dbReference>
<sequence>MKKPILLITIFCTVAMGATLTQKVTLNSFNAGELSPLMNSRVDFPQYKSGAKTLQNMLVRTQGPITRRPGTKYIASVKDANDPTRLISFEYSTEDAYIIEIGDDYARFFTDGAPVNEPNGSGKPYEIVTPWDANDVFELQYVQDAGTMRIVHPDYEPYKLTRPDDTNDANWTCTAVSSTTGPFLDENNDTTWTLTPSATTGDGIDIVSTDPLFDDGHVGALFRISHWLESDSAIHGYFRSEGDVQCSVTNKCQRWRYYDVTTGGIWRGTIYVQKSYTEITRWATKTAYVIGDYVTADPDSRSTYRCLEAHTSGTFATDLAANKWVEDTSTWVTVYSQYVQYGGNIQVSAQETEADCWLRIYIDNLALEYSNDDLGWCYYTIALREFLNNGVVEIATVPDPCNVTADVVYDLGGTDATYYWAEGAWSTYRGFPRTVEHHEQRVLYGGSKSYPQTVWSSIIAEKDEDYDDFTQSTESNWSGNLGGPDNIAWVYTLPGMNPIQWIKSGEFLFVGTTKGVGKLGQPNKPITPNYPPIYRVQNHNGCAYIQPANANDAILYVERGGQKVRELSYTFTTEKYTAPDMTILAEHITGNGILEIAFQERPDPVLWCIREDGVLLSFTYQRGNGVAAWSRHTTGASGEFESAACISGATEDEIWAVVGRIVDSTSVGYIEQFQPLNWHLVSSPADQNDCYFVDCGTNDINDLGHLEGETVALFANGRPINTFVVSDGSIDPEDANLTEFTVGLPYTSVYETMPIVLFDNSGPVLAEQSRIMSNNINFYKTLGCSIGPDADNLVAFKFSQDSFATTIDAVTGYKPAPYIWGTKRAPTLYFSESGPVPMTIREINTKITANYD</sequence>
<proteinExistence type="predicted"/>
<gene>
    <name evidence="1" type="ORF">MM415A00929_0011</name>
</gene>
<accession>A0A6M3KBH5</accession>
<protein>
    <submittedName>
        <fullName evidence="1">Putative tail protein</fullName>
    </submittedName>
</protein>
<dbReference type="Gene3D" id="2.10.10.20">
    <property type="entry name" value="Carbohydrate-binding module superfamily 5/12"/>
    <property type="match status" value="1"/>
</dbReference>
<organism evidence="1">
    <name type="scientific">viral metagenome</name>
    <dbReference type="NCBI Taxonomy" id="1070528"/>
    <lineage>
        <taxon>unclassified sequences</taxon>
        <taxon>metagenomes</taxon>
        <taxon>organismal metagenomes</taxon>
    </lineage>
</organism>
<reference evidence="1" key="1">
    <citation type="submission" date="2020-03" db="EMBL/GenBank/DDBJ databases">
        <title>The deep terrestrial virosphere.</title>
        <authorList>
            <person name="Holmfeldt K."/>
            <person name="Nilsson E."/>
            <person name="Simone D."/>
            <person name="Lopez-Fernandez M."/>
            <person name="Wu X."/>
            <person name="de Brujin I."/>
            <person name="Lundin D."/>
            <person name="Andersson A."/>
            <person name="Bertilsson S."/>
            <person name="Dopson M."/>
        </authorList>
    </citation>
    <scope>NUCLEOTIDE SEQUENCE</scope>
    <source>
        <strain evidence="1">MM415A00929</strain>
    </source>
</reference>
<evidence type="ECO:0000313" key="1">
    <source>
        <dbReference type="EMBL" id="QJA79219.1"/>
    </source>
</evidence>
<dbReference type="AlphaFoldDB" id="A0A6M3KBH5"/>
<name>A0A6M3KBH5_9ZZZZ</name>